<dbReference type="EMBL" id="HBIB01030090">
    <property type="protein sequence ID" value="CAE0257281.1"/>
    <property type="molecule type" value="Transcribed_RNA"/>
</dbReference>
<dbReference type="GO" id="GO:0030490">
    <property type="term" value="P:maturation of SSU-rRNA"/>
    <property type="evidence" value="ECO:0007669"/>
    <property type="project" value="InterPro"/>
</dbReference>
<dbReference type="InterPro" id="IPR036322">
    <property type="entry name" value="WD40_repeat_dom_sf"/>
</dbReference>
<dbReference type="EMBL" id="HBIB01030089">
    <property type="protein sequence ID" value="CAE0257280.1"/>
    <property type="molecule type" value="Transcribed_RNA"/>
</dbReference>
<dbReference type="InterPro" id="IPR042859">
    <property type="entry name" value="NOL11"/>
</dbReference>
<protein>
    <submittedName>
        <fullName evidence="7">Uncharacterized protein</fullName>
    </submittedName>
</protein>
<dbReference type="EMBL" id="HBIB01030088">
    <property type="protein sequence ID" value="CAE0257279.1"/>
    <property type="molecule type" value="Transcribed_RNA"/>
</dbReference>
<evidence type="ECO:0000313" key="8">
    <source>
        <dbReference type="EMBL" id="CAE0257281.1"/>
    </source>
</evidence>
<dbReference type="GO" id="GO:0005730">
    <property type="term" value="C:nucleolus"/>
    <property type="evidence" value="ECO:0007669"/>
    <property type="project" value="TreeGrafter"/>
</dbReference>
<accession>A0A7S3DGQ4</accession>
<dbReference type="GO" id="GO:0003723">
    <property type="term" value="F:RNA binding"/>
    <property type="evidence" value="ECO:0007669"/>
    <property type="project" value="TreeGrafter"/>
</dbReference>
<dbReference type="EMBL" id="HBIB01030084">
    <property type="protein sequence ID" value="CAE0257275.1"/>
    <property type="molecule type" value="Transcribed_RNA"/>
</dbReference>
<evidence type="ECO:0000313" key="6">
    <source>
        <dbReference type="EMBL" id="CAE0257279.1"/>
    </source>
</evidence>
<dbReference type="EMBL" id="HBIB01030087">
    <property type="protein sequence ID" value="CAE0257278.1"/>
    <property type="molecule type" value="Transcribed_RNA"/>
</dbReference>
<proteinExistence type="predicted"/>
<gene>
    <name evidence="1" type="ORF">PBIL07802_LOCUS19533</name>
    <name evidence="2" type="ORF">PBIL07802_LOCUS19534</name>
    <name evidence="3" type="ORF">PBIL07802_LOCUS19535</name>
    <name evidence="4" type="ORF">PBIL07802_LOCUS19536</name>
    <name evidence="5" type="ORF">PBIL07802_LOCUS19537</name>
    <name evidence="6" type="ORF">PBIL07802_LOCUS19538</name>
    <name evidence="7" type="ORF">PBIL07802_LOCUS19539</name>
    <name evidence="8" type="ORF">PBIL07802_LOCUS19540</name>
</gene>
<dbReference type="PANTHER" id="PTHR15633:SF2">
    <property type="entry name" value="NUCLEOLAR PROTEIN 11"/>
    <property type="match status" value="1"/>
</dbReference>
<dbReference type="PANTHER" id="PTHR15633">
    <property type="entry name" value="NUCLEOLAR PROTEIN 11"/>
    <property type="match status" value="1"/>
</dbReference>
<evidence type="ECO:0000313" key="4">
    <source>
        <dbReference type="EMBL" id="CAE0257277.1"/>
    </source>
</evidence>
<sequence>MELASCSRIPIKGAGSCLGGTSDGGGNDLLTFSKQGVKKLDMSGMNFERQWVLSAGKPILTPAVVVLGRDSGASCLVCLRGSEFDLYSWCYEASSTHAGTSVKMKSRVLRVQTLAPQRGAIAFLQDGSIFYIEMNSETKRLQTVPVATIDCLESSNILASRIIEKAGKGSKQNCLLLCSNKEQFPFIVVILIDRDGNKDEVKIELLKNLYLVDQISRRGVNCGCFVHRDYLVTCDDEGTLHVFRTDTTAEFEVDLLYSRRIKKKDDLFSISLAPLTDFGVILSVNKEILVAIDIAFGSIMGTWKCNEGVLCEMSDCSMVNTFPGGSFAVATGNNEVFSMNFNCPNSRTIASALGGLGGGAVSIVVNEESSQRCRAVQINEERVEICRNNLVLLESQISSLSNEDEQVKALHDILRQSPGLTLKSVFLNSVVRTGLRERKYKLVQACLDEKTVVAPESFIDMIELVIRDGKMRMASLLCQYADDFPEESAVAILRAILTSGEKTFGKSSFKILGRVLERAWNFELMGVALTQLSGLAADRFLLFLFEACKLHLHHSSSGGKLRSLPNRFPSFSICLDWLGVLIDTHLSNFILSSVNASMLVAIENLVKSELKLSSLYQPVQGYLLMLKEGQTRTKRDQSLWICKEEPGSYGIETLWL</sequence>
<dbReference type="AlphaFoldDB" id="A0A7S3DGQ4"/>
<name>A0A7S3DGQ4_9EUKA</name>
<dbReference type="EMBL" id="HBIB01030086">
    <property type="protein sequence ID" value="CAE0257277.1"/>
    <property type="molecule type" value="Transcribed_RNA"/>
</dbReference>
<evidence type="ECO:0000313" key="7">
    <source>
        <dbReference type="EMBL" id="CAE0257280.1"/>
    </source>
</evidence>
<dbReference type="EMBL" id="HBIB01030083">
    <property type="protein sequence ID" value="CAE0257274.1"/>
    <property type="molecule type" value="Transcribed_RNA"/>
</dbReference>
<dbReference type="EMBL" id="HBIB01030085">
    <property type="protein sequence ID" value="CAE0257276.1"/>
    <property type="molecule type" value="Transcribed_RNA"/>
</dbReference>
<evidence type="ECO:0000313" key="5">
    <source>
        <dbReference type="EMBL" id="CAE0257278.1"/>
    </source>
</evidence>
<dbReference type="SUPFAM" id="SSF50978">
    <property type="entry name" value="WD40 repeat-like"/>
    <property type="match status" value="1"/>
</dbReference>
<evidence type="ECO:0000313" key="2">
    <source>
        <dbReference type="EMBL" id="CAE0257275.1"/>
    </source>
</evidence>
<evidence type="ECO:0000313" key="1">
    <source>
        <dbReference type="EMBL" id="CAE0257274.1"/>
    </source>
</evidence>
<reference evidence="7" key="1">
    <citation type="submission" date="2021-01" db="EMBL/GenBank/DDBJ databases">
        <authorList>
            <person name="Corre E."/>
            <person name="Pelletier E."/>
            <person name="Niang G."/>
            <person name="Scheremetjew M."/>
            <person name="Finn R."/>
            <person name="Kale V."/>
            <person name="Holt S."/>
            <person name="Cochrane G."/>
            <person name="Meng A."/>
            <person name="Brown T."/>
            <person name="Cohen L."/>
        </authorList>
    </citation>
    <scope>NUCLEOTIDE SEQUENCE</scope>
    <source>
        <strain evidence="7">NIES-2562</strain>
    </source>
</reference>
<organism evidence="7">
    <name type="scientific">Palpitomonas bilix</name>
    <dbReference type="NCBI Taxonomy" id="652834"/>
    <lineage>
        <taxon>Eukaryota</taxon>
        <taxon>Eukaryota incertae sedis</taxon>
    </lineage>
</organism>
<evidence type="ECO:0000313" key="3">
    <source>
        <dbReference type="EMBL" id="CAE0257276.1"/>
    </source>
</evidence>